<protein>
    <submittedName>
        <fullName evidence="1">Uncharacterized protein</fullName>
    </submittedName>
</protein>
<dbReference type="EMBL" id="CM009303">
    <property type="protein sequence ID" value="KAI9382831.1"/>
    <property type="molecule type" value="Genomic_DNA"/>
</dbReference>
<evidence type="ECO:0000313" key="1">
    <source>
        <dbReference type="EMBL" id="KAI9382831.1"/>
    </source>
</evidence>
<gene>
    <name evidence="1" type="ORF">POPTR_014G186308v4</name>
</gene>
<proteinExistence type="predicted"/>
<reference evidence="1 2" key="1">
    <citation type="journal article" date="2006" name="Science">
        <title>The genome of black cottonwood, Populus trichocarpa (Torr. &amp; Gray).</title>
        <authorList>
            <person name="Tuskan G.A."/>
            <person name="Difazio S."/>
            <person name="Jansson S."/>
            <person name="Bohlmann J."/>
            <person name="Grigoriev I."/>
            <person name="Hellsten U."/>
            <person name="Putnam N."/>
            <person name="Ralph S."/>
            <person name="Rombauts S."/>
            <person name="Salamov A."/>
            <person name="Schein J."/>
            <person name="Sterck L."/>
            <person name="Aerts A."/>
            <person name="Bhalerao R.R."/>
            <person name="Bhalerao R.P."/>
            <person name="Blaudez D."/>
            <person name="Boerjan W."/>
            <person name="Brun A."/>
            <person name="Brunner A."/>
            <person name="Busov V."/>
            <person name="Campbell M."/>
            <person name="Carlson J."/>
            <person name="Chalot M."/>
            <person name="Chapman J."/>
            <person name="Chen G.L."/>
            <person name="Cooper D."/>
            <person name="Coutinho P.M."/>
            <person name="Couturier J."/>
            <person name="Covert S."/>
            <person name="Cronk Q."/>
            <person name="Cunningham R."/>
            <person name="Davis J."/>
            <person name="Degroeve S."/>
            <person name="Dejardin A."/>
            <person name="Depamphilis C."/>
            <person name="Detter J."/>
            <person name="Dirks B."/>
            <person name="Dubchak I."/>
            <person name="Duplessis S."/>
            <person name="Ehlting J."/>
            <person name="Ellis B."/>
            <person name="Gendler K."/>
            <person name="Goodstein D."/>
            <person name="Gribskov M."/>
            <person name="Grimwood J."/>
            <person name="Groover A."/>
            <person name="Gunter L."/>
            <person name="Hamberger B."/>
            <person name="Heinze B."/>
            <person name="Helariutta Y."/>
            <person name="Henrissat B."/>
            <person name="Holligan D."/>
            <person name="Holt R."/>
            <person name="Huang W."/>
            <person name="Islam-Faridi N."/>
            <person name="Jones S."/>
            <person name="Jones-Rhoades M."/>
            <person name="Jorgensen R."/>
            <person name="Joshi C."/>
            <person name="Kangasjarvi J."/>
            <person name="Karlsson J."/>
            <person name="Kelleher C."/>
            <person name="Kirkpatrick R."/>
            <person name="Kirst M."/>
            <person name="Kohler A."/>
            <person name="Kalluri U."/>
            <person name="Larimer F."/>
            <person name="Leebens-Mack J."/>
            <person name="Leple J.C."/>
            <person name="Locascio P."/>
            <person name="Lou Y."/>
            <person name="Lucas S."/>
            <person name="Martin F."/>
            <person name="Montanini B."/>
            <person name="Napoli C."/>
            <person name="Nelson D.R."/>
            <person name="Nelson C."/>
            <person name="Nieminen K."/>
            <person name="Nilsson O."/>
            <person name="Pereda V."/>
            <person name="Peter G."/>
            <person name="Philippe R."/>
            <person name="Pilate G."/>
            <person name="Poliakov A."/>
            <person name="Razumovskaya J."/>
            <person name="Richardson P."/>
            <person name="Rinaldi C."/>
            <person name="Ritland K."/>
            <person name="Rouze P."/>
            <person name="Ryaboy D."/>
            <person name="Schmutz J."/>
            <person name="Schrader J."/>
            <person name="Segerman B."/>
            <person name="Shin H."/>
            <person name="Siddiqui A."/>
            <person name="Sterky F."/>
            <person name="Terry A."/>
            <person name="Tsai C.J."/>
            <person name="Uberbacher E."/>
            <person name="Unneberg P."/>
            <person name="Vahala J."/>
            <person name="Wall K."/>
            <person name="Wessler S."/>
            <person name="Yang G."/>
            <person name="Yin T."/>
            <person name="Douglas C."/>
            <person name="Marra M."/>
            <person name="Sandberg G."/>
            <person name="Van de Peer Y."/>
            <person name="Rokhsar D."/>
        </authorList>
    </citation>
    <scope>NUCLEOTIDE SEQUENCE [LARGE SCALE GENOMIC DNA]</scope>
    <source>
        <strain evidence="2">cv. Nisqually</strain>
    </source>
</reference>
<dbReference type="Proteomes" id="UP000006729">
    <property type="component" value="Chromosome 14"/>
</dbReference>
<organism evidence="1 2">
    <name type="scientific">Populus trichocarpa</name>
    <name type="common">Western balsam poplar</name>
    <name type="synonym">Populus balsamifera subsp. trichocarpa</name>
    <dbReference type="NCBI Taxonomy" id="3694"/>
    <lineage>
        <taxon>Eukaryota</taxon>
        <taxon>Viridiplantae</taxon>
        <taxon>Streptophyta</taxon>
        <taxon>Embryophyta</taxon>
        <taxon>Tracheophyta</taxon>
        <taxon>Spermatophyta</taxon>
        <taxon>Magnoliopsida</taxon>
        <taxon>eudicotyledons</taxon>
        <taxon>Gunneridae</taxon>
        <taxon>Pentapetalae</taxon>
        <taxon>rosids</taxon>
        <taxon>fabids</taxon>
        <taxon>Malpighiales</taxon>
        <taxon>Salicaceae</taxon>
        <taxon>Saliceae</taxon>
        <taxon>Populus</taxon>
    </lineage>
</organism>
<name>A0ACC0RZW2_POPTR</name>
<evidence type="ECO:0000313" key="2">
    <source>
        <dbReference type="Proteomes" id="UP000006729"/>
    </source>
</evidence>
<keyword evidence="2" id="KW-1185">Reference proteome</keyword>
<comment type="caution">
    <text evidence="1">The sequence shown here is derived from an EMBL/GenBank/DDBJ whole genome shotgun (WGS) entry which is preliminary data.</text>
</comment>
<sequence length="213" mass="20619">MADFTGLISCGKHDVLFDVGLAPAAPSLSHAGGRPERGGPGPEGSPPAGERASQQGLSPAAASDVGLAPAAPSLSPAGGRPERGGPGPEGSPPAGERASQQGLSPAAASDHGCGGCGTSRARAQAPKCPRAPKGPRPSGPSAPAPSAGARVVFLGKRSSPAGKRVVDAGETSGHEAPHFSPSVAAALISPAAGLWAPGQRAPGPVRGHPPKEQ</sequence>
<accession>A0ACC0RZW2</accession>